<gene>
    <name evidence="1" type="ORF">SFRICE_005798</name>
</gene>
<reference evidence="1" key="1">
    <citation type="submission" date="2016-07" db="EMBL/GenBank/DDBJ databases">
        <authorList>
            <person name="Bretaudeau A."/>
        </authorList>
    </citation>
    <scope>NUCLEOTIDE SEQUENCE</scope>
    <source>
        <strain evidence="1">Rice</strain>
        <tissue evidence="1">Whole body</tissue>
    </source>
</reference>
<organism evidence="1">
    <name type="scientific">Spodoptera frugiperda</name>
    <name type="common">Fall armyworm</name>
    <dbReference type="NCBI Taxonomy" id="7108"/>
    <lineage>
        <taxon>Eukaryota</taxon>
        <taxon>Metazoa</taxon>
        <taxon>Ecdysozoa</taxon>
        <taxon>Arthropoda</taxon>
        <taxon>Hexapoda</taxon>
        <taxon>Insecta</taxon>
        <taxon>Pterygota</taxon>
        <taxon>Neoptera</taxon>
        <taxon>Endopterygota</taxon>
        <taxon>Lepidoptera</taxon>
        <taxon>Glossata</taxon>
        <taxon>Ditrysia</taxon>
        <taxon>Noctuoidea</taxon>
        <taxon>Noctuidae</taxon>
        <taxon>Amphipyrinae</taxon>
        <taxon>Spodoptera</taxon>
    </lineage>
</organism>
<dbReference type="AlphaFoldDB" id="A0A2H1V7J9"/>
<accession>A0A2H1V7J9</accession>
<name>A0A2H1V7J9_SPOFR</name>
<evidence type="ECO:0000313" key="1">
    <source>
        <dbReference type="EMBL" id="SOQ36776.1"/>
    </source>
</evidence>
<protein>
    <submittedName>
        <fullName evidence="1">SFRICE_005798</fullName>
    </submittedName>
</protein>
<sequence>MNEINYSHYKLFPDCLVGQVVASATAGQGVSRLIPGSGKVLLFSENFSVVARSLELCPNGRSLSSARGTELYNLHSSVPLAPKAPVTLIRECYRLDSVKYVILYFKAEICQMTSPALGEARGSVRLLLTKHHPVPTPAFRAGATVVRSSASAAALLGPICGVVARSLELCPVYGNRLTPYYMGLITQIVKSVCTLYSGITCRNLANEKILHTYFFILSYKITILR</sequence>
<dbReference type="EMBL" id="ODYU01001060">
    <property type="protein sequence ID" value="SOQ36776.1"/>
    <property type="molecule type" value="Genomic_DNA"/>
</dbReference>
<proteinExistence type="predicted"/>